<keyword evidence="2" id="KW-1185">Reference proteome</keyword>
<accession>A0ACB9NUJ6</accession>
<dbReference type="EMBL" id="CM042886">
    <property type="protein sequence ID" value="KAI4339982.1"/>
    <property type="molecule type" value="Genomic_DNA"/>
</dbReference>
<name>A0ACB9NUJ6_9MYRT</name>
<comment type="caution">
    <text evidence="1">The sequence shown here is derived from an EMBL/GenBank/DDBJ whole genome shotgun (WGS) entry which is preliminary data.</text>
</comment>
<organism evidence="1 2">
    <name type="scientific">Melastoma candidum</name>
    <dbReference type="NCBI Taxonomy" id="119954"/>
    <lineage>
        <taxon>Eukaryota</taxon>
        <taxon>Viridiplantae</taxon>
        <taxon>Streptophyta</taxon>
        <taxon>Embryophyta</taxon>
        <taxon>Tracheophyta</taxon>
        <taxon>Spermatophyta</taxon>
        <taxon>Magnoliopsida</taxon>
        <taxon>eudicotyledons</taxon>
        <taxon>Gunneridae</taxon>
        <taxon>Pentapetalae</taxon>
        <taxon>rosids</taxon>
        <taxon>malvids</taxon>
        <taxon>Myrtales</taxon>
        <taxon>Melastomataceae</taxon>
        <taxon>Melastomatoideae</taxon>
        <taxon>Melastomateae</taxon>
        <taxon>Melastoma</taxon>
    </lineage>
</organism>
<gene>
    <name evidence="1" type="ORF">MLD38_024864</name>
</gene>
<proteinExistence type="predicted"/>
<evidence type="ECO:0000313" key="1">
    <source>
        <dbReference type="EMBL" id="KAI4339982.1"/>
    </source>
</evidence>
<evidence type="ECO:0000313" key="2">
    <source>
        <dbReference type="Proteomes" id="UP001057402"/>
    </source>
</evidence>
<reference evidence="2" key="1">
    <citation type="journal article" date="2023" name="Front. Plant Sci.">
        <title>Chromosomal-level genome assembly of Melastoma candidum provides insights into trichome evolution.</title>
        <authorList>
            <person name="Zhong Y."/>
            <person name="Wu W."/>
            <person name="Sun C."/>
            <person name="Zou P."/>
            <person name="Liu Y."/>
            <person name="Dai S."/>
            <person name="Zhou R."/>
        </authorList>
    </citation>
    <scope>NUCLEOTIDE SEQUENCE [LARGE SCALE GENOMIC DNA]</scope>
</reference>
<sequence length="457" mass="48818">MQEGLSQTGGSTAVESAVSKNYNVEESDDVIHKAKHTDSGLTVAAEQIESAIQSRPDHTEPLMQAGLSQTGGSIVVESADDKIYNVEKPEIPNTEQTDTGVASEQIEPAIQSQPDHTEPAMQEGLSQKGGSIVVESANGKIYNVKKSGDGIHKAEQTDTDLKVATKQIESAVHSQPDHTNELDLCSLSYVEPHKVAEADIEAPSADDKVEEVDEKIEVVEAGDVSVKKMNTMLENLSTEEAGTAESDLPVEGHHSDASPAVAEPECAVTILVVMCTDENKDDGDIVPVQCLVASDEKDPELDEGRDSVGSSSLDAKGEPSPTEIEKEEEDIKNKVIDSDPSEVTMETRTAVDVSSSALAGNASAEAVICFGSFDQSELFGIPSEDLSQKKVDQHNVPGQDIDQSSHQAEVVDVNPRSDVVVADVPLVASPKEQTRFSEVEKKVFNYLITTPGSKIIF</sequence>
<dbReference type="Proteomes" id="UP001057402">
    <property type="component" value="Chromosome 7"/>
</dbReference>
<protein>
    <submittedName>
        <fullName evidence="1">Uncharacterized protein</fullName>
    </submittedName>
</protein>